<evidence type="ECO:0000256" key="3">
    <source>
        <dbReference type="ARBA" id="ARBA00022821"/>
    </source>
</evidence>
<dbReference type="SMR" id="V7C805"/>
<feature type="region of interest" description="Disordered" evidence="6">
    <location>
        <begin position="1835"/>
        <end position="1856"/>
    </location>
</feature>
<feature type="coiled-coil region" evidence="5">
    <location>
        <begin position="1990"/>
        <end position="2031"/>
    </location>
</feature>
<feature type="domain" description="Disease resistance protein At4g27190-like leucine-rich repeats" evidence="8">
    <location>
        <begin position="1243"/>
        <end position="1302"/>
    </location>
</feature>
<dbReference type="InterPro" id="IPR042197">
    <property type="entry name" value="Apaf_helical"/>
</dbReference>
<feature type="compositionally biased region" description="Basic and acidic residues" evidence="6">
    <location>
        <begin position="1838"/>
        <end position="1856"/>
    </location>
</feature>
<dbReference type="InterPro" id="IPR057135">
    <property type="entry name" value="At4g27190-like_LRR"/>
</dbReference>
<dbReference type="InterPro" id="IPR002182">
    <property type="entry name" value="NB-ARC"/>
</dbReference>
<dbReference type="Gramene" id="ESW25046">
    <property type="protein sequence ID" value="ESW25046"/>
    <property type="gene ID" value="PHAVU_003G002700g"/>
</dbReference>
<evidence type="ECO:0000256" key="4">
    <source>
        <dbReference type="ARBA" id="ARBA00022840"/>
    </source>
</evidence>
<dbReference type="EMBL" id="CM002290">
    <property type="protein sequence ID" value="ESW25046.1"/>
    <property type="molecule type" value="Genomic_DNA"/>
</dbReference>
<evidence type="ECO:0000313" key="10">
    <source>
        <dbReference type="Proteomes" id="UP000000226"/>
    </source>
</evidence>
<evidence type="ECO:0000259" key="8">
    <source>
        <dbReference type="Pfam" id="PF23247"/>
    </source>
</evidence>
<keyword evidence="4" id="KW-0067">ATP-binding</keyword>
<organism evidence="9 10">
    <name type="scientific">Phaseolus vulgaris</name>
    <name type="common">Kidney bean</name>
    <name type="synonym">French bean</name>
    <dbReference type="NCBI Taxonomy" id="3885"/>
    <lineage>
        <taxon>Eukaryota</taxon>
        <taxon>Viridiplantae</taxon>
        <taxon>Streptophyta</taxon>
        <taxon>Embryophyta</taxon>
        <taxon>Tracheophyta</taxon>
        <taxon>Spermatophyta</taxon>
        <taxon>Magnoliopsida</taxon>
        <taxon>eudicotyledons</taxon>
        <taxon>Gunneridae</taxon>
        <taxon>Pentapetalae</taxon>
        <taxon>rosids</taxon>
        <taxon>fabids</taxon>
        <taxon>Fabales</taxon>
        <taxon>Fabaceae</taxon>
        <taxon>Papilionoideae</taxon>
        <taxon>50 kb inversion clade</taxon>
        <taxon>NPAAA clade</taxon>
        <taxon>indigoferoid/millettioid clade</taxon>
        <taxon>Phaseoleae</taxon>
        <taxon>Phaseolus</taxon>
    </lineage>
</organism>
<sequence length="2085" mass="236264">MECLLGFASSVSRDLVCAALNQLRYPYYFNNFIKKLEEEEGVLIVTRDSVQKFIVNAERQMRKTSEVVEKWLQDAISDVDNVNKLLKEAKTKKICCFGHCPNWIWRYRVGKKLANKIVYLEKFIEEGRKYVPFERIATLPSGTLDILLEKCMNFESRQSAYEQLLEAVKNKDVSMIGLYGMGGCGKTTLAMEVRKSVEAEHLFDKVLFVPISSIVEVRRIQENIASSLQYTFSPETKVMERAQQLCLRLTQEKKILVILDDVWEKLDFGAIGIPSSEHHKGFKILITTRSEDVCTSMDCQRKIYLPILTDEEAWTLFQNKALISKGTPDTIKHMGRLISNECKGLPVAIAAVASSLKGKVETIWSVALNKLSSSKPIHIEGGLPDPYKCLQLSYDNLDTEEAKSLFLLCSVFPEDFEIPVEILTRCAIGLGVVGEAHSYVEAKSEVIATKIKLVSSCLLLDEKNGGVKMHDIVRDVAHLIAKDEKIIIKCEEKKDVIVEQNSVTYLWCVKFPNDLDCSNLEFLCLKTKLEESDGIFKGMRMLKVLILFNDKVKIRPFSTMSLKTLTNLHCLVISNYELSGFSFVSDMKKLQSLSLNCCSLPSFLELQTDVAITQVTTLKMLGLYLCDIKGKKFEVIKRSPLLEELYIIDIKGEWDANSEDNIEFFNTFSVPQTLQGYEIVLGSHNFDDYIYFQSRPRTLLLNHFHISNEVIKGLAKKATVLFVANIQEGAKNIMPDIFQIEGGGLDELINFHIRNSKEIECLIETSNHLSEVVTPFCKLHTLRMHNMENLRALWHCFQPANGPFENLEELYLSDCPQLTSLFTYVVARCLVQLKTLEITKCDGLKHILADDDKMKKSQGEFTTGHPVQIFQNLQEVKVNGCRELKDIFSTSVVRGLAQLKVLKIKECNMLDQIFGDIDPLASRDKKKELVETVEEGKHPHSYNTSISSTTTMNNSPGTLSSLAILSIKDCPKLGSIFTASIAKTLTSLEKLIIKRCNSLKHIVTHERVNQQKENIVKDGYEFQSDISTFQRLKKLYISECDLLQQNNTQIELLALKVLTLDRIMDNTILDNYHVKCPSLGELSLAIGRCVEFSTINCSTDALKARQEDYIAIKIWNSDFVPPIESVQYLSKQPHGLTLLIMHNIREIELKGFDKVKYLFKWSIASLLMLEILTIEECHGLEHIIDTEDEYGKENLNAIFPNLRELKKLTKVEKPNHKRISLQKLKGLIIKECTELKQIVGCEQESSKNSFTFSNLQRLEIIGCAKLEVIFPKYVLRCLPELIIVKIRKCEELREIIKEDVEDKKWSNLVSPQPCFPKLEALYVGHCHKLKKCTFGSASIDLPNLHLLIISGASELEEFVGCGQGKGDELGKTKLELPRLKLLIFTHLSSLGQETELPNLKNCFIYKCPKLSLISTTTLGELRENFPFEDEDYDSSEFTSSQEIGNVGNKSIEEGPAKEGDKTKPLSSGVEDISTGGGVATHIESGGMDILAQVSKVVEQDGKMNEGMTGLNLLDEQEEIHISNNNIHISPDIRARLGAYKHFVDMDDAQIALLVEAITTYPHLWNASEKFSERFQAWRLKILADMLLFLQKESGNCVIPQKEKYFLKLCEEAVEIGFESSWVDEMRQRVMVRDPKLREEIAQRQMDENPKRSSIVEMVQDSQTIEHGDGPNENCKRTSSSVKTQNVNSDFEKGSNLVDKEGEIVVVSNDRIVTARNEEPEKEFVAKVSTSEIPRTTTSLTNSQPVERPSPSYLNIPLRETHSNALVDKQRISEPCWMNQQKPLGEIVSSPKAPQSIIERVDVGETIAKNTNMATSLINSESIDSQLDQIFTLQTKSHPHSEIRRSQTEARTTKESEGHPKIIQDFGANGIMSLFEPVVGGKEGEDNIVGKILVELEKYLKMSLKDIVSSETNNIRLLSVLNFLSNLPFKDVTLSDGLKDVIGIMQQEFPSIICSFKQGFATTEKLAKFEAREKEVAISLGSKISEAKNFYGEAQLKKVVLKEQIIRLKEEIKVCEDALSSLEEEKHKCIAETIRYKMEPENVRKDNSQMVEDQRKVQQKLFEMAYKWSLLCSQYEYNRMVARNSS</sequence>
<dbReference type="Proteomes" id="UP000000226">
    <property type="component" value="Chromosome 3"/>
</dbReference>
<evidence type="ECO:0000256" key="2">
    <source>
        <dbReference type="ARBA" id="ARBA00022741"/>
    </source>
</evidence>
<dbReference type="InterPro" id="IPR027417">
    <property type="entry name" value="P-loop_NTPase"/>
</dbReference>
<dbReference type="OMA" id="CQKVVQL"/>
<dbReference type="Gene3D" id="1.10.8.430">
    <property type="entry name" value="Helical domain of apoptotic protease-activating factors"/>
    <property type="match status" value="1"/>
</dbReference>
<accession>V7C805</accession>
<dbReference type="SUPFAM" id="SSF52058">
    <property type="entry name" value="L domain-like"/>
    <property type="match status" value="2"/>
</dbReference>
<gene>
    <name evidence="9" type="ORF">PHAVU_003G002700g</name>
</gene>
<evidence type="ECO:0000256" key="6">
    <source>
        <dbReference type="SAM" id="MobiDB-lite"/>
    </source>
</evidence>
<dbReference type="GO" id="GO:0006952">
    <property type="term" value="P:defense response"/>
    <property type="evidence" value="ECO:0007669"/>
    <property type="project" value="UniProtKB-KW"/>
</dbReference>
<feature type="domain" description="Disease resistance protein At4g27190-like leucine-rich repeats" evidence="8">
    <location>
        <begin position="1139"/>
        <end position="1238"/>
    </location>
</feature>
<dbReference type="PANTHER" id="PTHR33463:SF105">
    <property type="entry name" value="AND NB-ARC DOMAIN DISEASE RESISTANCE PROTEIN, PUTATIVE-RELATED"/>
    <property type="match status" value="1"/>
</dbReference>
<evidence type="ECO:0000256" key="5">
    <source>
        <dbReference type="SAM" id="Coils"/>
    </source>
</evidence>
<dbReference type="Pfam" id="PF23247">
    <property type="entry name" value="LRR_RPS2"/>
    <property type="match status" value="4"/>
</dbReference>
<dbReference type="GO" id="GO:0005524">
    <property type="term" value="F:ATP binding"/>
    <property type="evidence" value="ECO:0007669"/>
    <property type="project" value="UniProtKB-KW"/>
</dbReference>
<feature type="compositionally biased region" description="Basic and acidic residues" evidence="6">
    <location>
        <begin position="1663"/>
        <end position="1675"/>
    </location>
</feature>
<evidence type="ECO:0000313" key="9">
    <source>
        <dbReference type="EMBL" id="ESW25046.1"/>
    </source>
</evidence>
<keyword evidence="10" id="KW-1185">Reference proteome</keyword>
<dbReference type="InterPro" id="IPR032675">
    <property type="entry name" value="LRR_dom_sf"/>
</dbReference>
<dbReference type="PANTHER" id="PTHR33463">
    <property type="entry name" value="NB-ARC DOMAIN-CONTAINING PROTEIN-RELATED"/>
    <property type="match status" value="1"/>
</dbReference>
<feature type="compositionally biased region" description="Basic and acidic residues" evidence="6">
    <location>
        <begin position="1450"/>
        <end position="1463"/>
    </location>
</feature>
<evidence type="ECO:0000259" key="7">
    <source>
        <dbReference type="Pfam" id="PF00931"/>
    </source>
</evidence>
<feature type="domain" description="Disease resistance protein At4g27190-like leucine-rich repeats" evidence="8">
    <location>
        <begin position="865"/>
        <end position="997"/>
    </location>
</feature>
<reference evidence="10" key="1">
    <citation type="journal article" date="2014" name="Nat. Genet.">
        <title>A reference genome for common bean and genome-wide analysis of dual domestications.</title>
        <authorList>
            <person name="Schmutz J."/>
            <person name="McClean P.E."/>
            <person name="Mamidi S."/>
            <person name="Wu G.A."/>
            <person name="Cannon S.B."/>
            <person name="Grimwood J."/>
            <person name="Jenkins J."/>
            <person name="Shu S."/>
            <person name="Song Q."/>
            <person name="Chavarro C."/>
            <person name="Torres-Torres M."/>
            <person name="Geffroy V."/>
            <person name="Moghaddam S.M."/>
            <person name="Gao D."/>
            <person name="Abernathy B."/>
            <person name="Barry K."/>
            <person name="Blair M."/>
            <person name="Brick M.A."/>
            <person name="Chovatia M."/>
            <person name="Gepts P."/>
            <person name="Goodstein D.M."/>
            <person name="Gonzales M."/>
            <person name="Hellsten U."/>
            <person name="Hyten D.L."/>
            <person name="Jia G."/>
            <person name="Kelly J.D."/>
            <person name="Kudrna D."/>
            <person name="Lee R."/>
            <person name="Richard M.M."/>
            <person name="Miklas P.N."/>
            <person name="Osorno J.M."/>
            <person name="Rodrigues J."/>
            <person name="Thareau V."/>
            <person name="Urrea C.A."/>
            <person name="Wang M."/>
            <person name="Yu Y."/>
            <person name="Zhang M."/>
            <person name="Wing R.A."/>
            <person name="Cregan P.B."/>
            <person name="Rokhsar D.S."/>
            <person name="Jackson S.A."/>
        </authorList>
    </citation>
    <scope>NUCLEOTIDE SEQUENCE [LARGE SCALE GENOMIC DNA]</scope>
    <source>
        <strain evidence="10">cv. G19833</strain>
    </source>
</reference>
<feature type="region of interest" description="Disordered" evidence="6">
    <location>
        <begin position="1430"/>
        <end position="1474"/>
    </location>
</feature>
<keyword evidence="2" id="KW-0547">Nucleotide-binding</keyword>
<dbReference type="PRINTS" id="PR00364">
    <property type="entry name" value="DISEASERSIST"/>
</dbReference>
<comment type="similarity">
    <text evidence="1">Belongs to the disease resistance NB-LRR family.</text>
</comment>
<feature type="domain" description="Disease resistance protein At4g27190-like leucine-rich repeats" evidence="8">
    <location>
        <begin position="744"/>
        <end position="842"/>
    </location>
</feature>
<dbReference type="Gene3D" id="3.80.10.10">
    <property type="entry name" value="Ribonuclease Inhibitor"/>
    <property type="match status" value="4"/>
</dbReference>
<keyword evidence="3" id="KW-0611">Plant defense</keyword>
<feature type="region of interest" description="Disordered" evidence="6">
    <location>
        <begin position="1662"/>
        <end position="1683"/>
    </location>
</feature>
<protein>
    <submittedName>
        <fullName evidence="9">Uncharacterized protein</fullName>
    </submittedName>
</protein>
<dbReference type="FunFam" id="3.40.50.300:FF:001091">
    <property type="entry name" value="Probable disease resistance protein At1g61300"/>
    <property type="match status" value="1"/>
</dbReference>
<proteinExistence type="inferred from homology"/>
<name>V7C805_PHAVU</name>
<feature type="coiled-coil region" evidence="5">
    <location>
        <begin position="54"/>
        <end position="92"/>
    </location>
</feature>
<feature type="domain" description="NB-ARC" evidence="7">
    <location>
        <begin position="161"/>
        <end position="322"/>
    </location>
</feature>
<dbReference type="Gene3D" id="3.40.50.300">
    <property type="entry name" value="P-loop containing nucleotide triphosphate hydrolases"/>
    <property type="match status" value="1"/>
</dbReference>
<dbReference type="Pfam" id="PF00931">
    <property type="entry name" value="NB-ARC"/>
    <property type="match status" value="1"/>
</dbReference>
<keyword evidence="5" id="KW-0175">Coiled coil</keyword>
<dbReference type="InterPro" id="IPR050905">
    <property type="entry name" value="Plant_NBS-LRR"/>
</dbReference>
<dbReference type="SUPFAM" id="SSF52540">
    <property type="entry name" value="P-loop containing nucleoside triphosphate hydrolases"/>
    <property type="match status" value="1"/>
</dbReference>
<evidence type="ECO:0000256" key="1">
    <source>
        <dbReference type="ARBA" id="ARBA00008894"/>
    </source>
</evidence>
<dbReference type="GO" id="GO:0043531">
    <property type="term" value="F:ADP binding"/>
    <property type="evidence" value="ECO:0007669"/>
    <property type="project" value="InterPro"/>
</dbReference>
<dbReference type="OrthoDB" id="5986190at2759"/>